<keyword evidence="3" id="KW-0863">Zinc-finger</keyword>
<dbReference type="PROSITE" id="PS01359">
    <property type="entry name" value="ZF_PHD_1"/>
    <property type="match status" value="1"/>
</dbReference>
<feature type="domain" description="B30.2/SPRY" evidence="7">
    <location>
        <begin position="264"/>
        <end position="418"/>
    </location>
</feature>
<evidence type="ECO:0000313" key="9">
    <source>
        <dbReference type="Proteomes" id="UP000762676"/>
    </source>
</evidence>
<dbReference type="InterPro" id="IPR001870">
    <property type="entry name" value="B30.2/SPRY"/>
</dbReference>
<proteinExistence type="predicted"/>
<dbReference type="GO" id="GO:0000976">
    <property type="term" value="F:transcription cis-regulatory region binding"/>
    <property type="evidence" value="ECO:0007669"/>
    <property type="project" value="TreeGrafter"/>
</dbReference>
<dbReference type="InterPro" id="IPR049455">
    <property type="entry name" value="ASH2-like_PHD"/>
</dbReference>
<protein>
    <submittedName>
        <fullName evidence="8">Set1/Ash2 histone methyltransferase complex subunit ASH2-like</fullName>
    </submittedName>
</protein>
<dbReference type="Pfam" id="PF21257">
    <property type="entry name" value="PHD_ash2p_like"/>
    <property type="match status" value="1"/>
</dbReference>
<dbReference type="GO" id="GO:0008270">
    <property type="term" value="F:zinc ion binding"/>
    <property type="evidence" value="ECO:0007669"/>
    <property type="project" value="UniProtKB-KW"/>
</dbReference>
<feature type="region of interest" description="Disordered" evidence="6">
    <location>
        <begin position="177"/>
        <end position="232"/>
    </location>
</feature>
<dbReference type="Pfam" id="PF21198">
    <property type="entry name" value="ASH2L-like_WH"/>
    <property type="match status" value="1"/>
</dbReference>
<dbReference type="SUPFAM" id="SSF57903">
    <property type="entry name" value="FYVE/PHD zinc finger"/>
    <property type="match status" value="1"/>
</dbReference>
<dbReference type="AlphaFoldDB" id="A0AAV4G0A5"/>
<dbReference type="InterPro" id="IPR053835">
    <property type="entry name" value="ASH2L-like_WH"/>
</dbReference>
<dbReference type="EMBL" id="BMAT01004697">
    <property type="protein sequence ID" value="GFR78420.1"/>
    <property type="molecule type" value="Genomic_DNA"/>
</dbReference>
<evidence type="ECO:0000256" key="1">
    <source>
        <dbReference type="ARBA" id="ARBA00004123"/>
    </source>
</evidence>
<dbReference type="InterPro" id="IPR003877">
    <property type="entry name" value="SPRY_dom"/>
</dbReference>
<dbReference type="PANTHER" id="PTHR10598">
    <property type="entry name" value="SET1/ASH2 HISTONE METHYLTRANSFERASE COMPLEX SUBUNIT ASH2"/>
    <property type="match status" value="1"/>
</dbReference>
<dbReference type="InterPro" id="IPR001965">
    <property type="entry name" value="Znf_PHD"/>
</dbReference>
<keyword evidence="2" id="KW-0479">Metal-binding</keyword>
<evidence type="ECO:0000256" key="3">
    <source>
        <dbReference type="ARBA" id="ARBA00022771"/>
    </source>
</evidence>
<sequence length="418" mass="47168">MSDNKQEQAPEQSGCYCGEKRKLGTQEFQCNSCATWFHGPCLDIQAEPGLPFMISYLFLCKKCSGIGHETFQKRQATFLQICQMTLANLIFDAQTAGSDKTMFSRDKDIIPYIDKNWEQLTTMQRRVKVTWHTTIYKTMMKETDVFLYKEDIPGESYFGLVNQDLTKVGPVSDAARVTAQPSQGLKAPSMPIETGPGKRTSKRKAPMDSQQASNLKQKKSDSSASVKLPAHGYPLEHPFNKDGYRYILAETDPHAPNRQAFDESVEWAGKPIPGYLYRCLLGHEVLLALHDRAPQLKVSEDRKTVSGEKGYSMIRASHGVNHGNWYFEVKVTEMQNEAAARIGWSLALGNLQAPCGYDKFSYSWRSRKGTAFHQSRGHHYHDVGYGEGDVLGFFISLPKPVETEMMLPLTHKDRVSPF</sequence>
<dbReference type="GO" id="GO:0032259">
    <property type="term" value="P:methylation"/>
    <property type="evidence" value="ECO:0007669"/>
    <property type="project" value="UniProtKB-KW"/>
</dbReference>
<dbReference type="GO" id="GO:0008168">
    <property type="term" value="F:methyltransferase activity"/>
    <property type="evidence" value="ECO:0007669"/>
    <property type="project" value="UniProtKB-KW"/>
</dbReference>
<gene>
    <name evidence="8" type="ORF">ElyMa_002261900</name>
</gene>
<evidence type="ECO:0000313" key="8">
    <source>
        <dbReference type="EMBL" id="GFR78420.1"/>
    </source>
</evidence>
<keyword evidence="5" id="KW-0539">Nucleus</keyword>
<dbReference type="InterPro" id="IPR011011">
    <property type="entry name" value="Znf_FYVE_PHD"/>
</dbReference>
<evidence type="ECO:0000256" key="4">
    <source>
        <dbReference type="ARBA" id="ARBA00022833"/>
    </source>
</evidence>
<keyword evidence="8" id="KW-0808">Transferase</keyword>
<comment type="caution">
    <text evidence="8">The sequence shown here is derived from an EMBL/GenBank/DDBJ whole genome shotgun (WGS) entry which is preliminary data.</text>
</comment>
<dbReference type="PANTHER" id="PTHR10598:SF0">
    <property type="entry name" value="SET1_ASH2 HISTONE METHYLTRANSFERASE COMPLEX SUBUNIT ASH2"/>
    <property type="match status" value="1"/>
</dbReference>
<dbReference type="CDD" id="cd12872">
    <property type="entry name" value="SPRY_Ash2"/>
    <property type="match status" value="1"/>
</dbReference>
<dbReference type="Pfam" id="PF00622">
    <property type="entry name" value="SPRY"/>
    <property type="match status" value="1"/>
</dbReference>
<dbReference type="InterPro" id="IPR043136">
    <property type="entry name" value="B30.2/SPRY_sf"/>
</dbReference>
<dbReference type="InterPro" id="IPR037353">
    <property type="entry name" value="ASH2"/>
</dbReference>
<comment type="subcellular location">
    <subcellularLocation>
        <location evidence="1">Nucleus</location>
    </subcellularLocation>
</comment>
<evidence type="ECO:0000256" key="2">
    <source>
        <dbReference type="ARBA" id="ARBA00022723"/>
    </source>
</evidence>
<evidence type="ECO:0000256" key="6">
    <source>
        <dbReference type="SAM" id="MobiDB-lite"/>
    </source>
</evidence>
<keyword evidence="8" id="KW-0489">Methyltransferase</keyword>
<organism evidence="8 9">
    <name type="scientific">Elysia marginata</name>
    <dbReference type="NCBI Taxonomy" id="1093978"/>
    <lineage>
        <taxon>Eukaryota</taxon>
        <taxon>Metazoa</taxon>
        <taxon>Spiralia</taxon>
        <taxon>Lophotrochozoa</taxon>
        <taxon>Mollusca</taxon>
        <taxon>Gastropoda</taxon>
        <taxon>Heterobranchia</taxon>
        <taxon>Euthyneura</taxon>
        <taxon>Panpulmonata</taxon>
        <taxon>Sacoglossa</taxon>
        <taxon>Placobranchoidea</taxon>
        <taxon>Plakobranchidae</taxon>
        <taxon>Elysia</taxon>
    </lineage>
</organism>
<dbReference type="Gene3D" id="2.60.120.920">
    <property type="match status" value="1"/>
</dbReference>
<dbReference type="SMART" id="SM00449">
    <property type="entry name" value="SPRY"/>
    <property type="match status" value="1"/>
</dbReference>
<reference evidence="8 9" key="1">
    <citation type="journal article" date="2021" name="Elife">
        <title>Chloroplast acquisition without the gene transfer in kleptoplastic sea slugs, Plakobranchus ocellatus.</title>
        <authorList>
            <person name="Maeda T."/>
            <person name="Takahashi S."/>
            <person name="Yoshida T."/>
            <person name="Shimamura S."/>
            <person name="Takaki Y."/>
            <person name="Nagai Y."/>
            <person name="Toyoda A."/>
            <person name="Suzuki Y."/>
            <person name="Arimoto A."/>
            <person name="Ishii H."/>
            <person name="Satoh N."/>
            <person name="Nishiyama T."/>
            <person name="Hasebe M."/>
            <person name="Maruyama T."/>
            <person name="Minagawa J."/>
            <person name="Obokata J."/>
            <person name="Shigenobu S."/>
        </authorList>
    </citation>
    <scope>NUCLEOTIDE SEQUENCE [LARGE SCALE GENOMIC DNA]</scope>
</reference>
<name>A0AAV4G0A5_9GAST</name>
<dbReference type="Proteomes" id="UP000762676">
    <property type="component" value="Unassembled WGS sequence"/>
</dbReference>
<dbReference type="PROSITE" id="PS50188">
    <property type="entry name" value="B302_SPRY"/>
    <property type="match status" value="1"/>
</dbReference>
<dbReference type="Gene3D" id="3.90.980.20">
    <property type="match status" value="1"/>
</dbReference>
<dbReference type="InterPro" id="IPR019786">
    <property type="entry name" value="Zinc_finger_PHD-type_CS"/>
</dbReference>
<keyword evidence="9" id="KW-1185">Reference proteome</keyword>
<dbReference type="CDD" id="cd15583">
    <property type="entry name" value="PHD_ash2p_like"/>
    <property type="match status" value="1"/>
</dbReference>
<dbReference type="SMART" id="SM00249">
    <property type="entry name" value="PHD"/>
    <property type="match status" value="1"/>
</dbReference>
<accession>A0AAV4G0A5</accession>
<evidence type="ECO:0000259" key="7">
    <source>
        <dbReference type="PROSITE" id="PS50188"/>
    </source>
</evidence>
<evidence type="ECO:0000256" key="5">
    <source>
        <dbReference type="ARBA" id="ARBA00023242"/>
    </source>
</evidence>
<dbReference type="InterPro" id="IPR013320">
    <property type="entry name" value="ConA-like_dom_sf"/>
</dbReference>
<dbReference type="GO" id="GO:0048188">
    <property type="term" value="C:Set1C/COMPASS complex"/>
    <property type="evidence" value="ECO:0007669"/>
    <property type="project" value="InterPro"/>
</dbReference>
<keyword evidence="4" id="KW-0862">Zinc</keyword>
<dbReference type="SUPFAM" id="SSF49899">
    <property type="entry name" value="Concanavalin A-like lectins/glucanases"/>
    <property type="match status" value="1"/>
</dbReference>